<sequence length="36" mass="3778">MGRTLLPEYTAPSRVQVTRNGRPPEVSSIGAAPDPG</sequence>
<accession>A0A382QMN4</accession>
<feature type="region of interest" description="Disordered" evidence="1">
    <location>
        <begin position="1"/>
        <end position="36"/>
    </location>
</feature>
<organism evidence="2">
    <name type="scientific">marine metagenome</name>
    <dbReference type="NCBI Taxonomy" id="408172"/>
    <lineage>
        <taxon>unclassified sequences</taxon>
        <taxon>metagenomes</taxon>
        <taxon>ecological metagenomes</taxon>
    </lineage>
</organism>
<dbReference type="AlphaFoldDB" id="A0A382QMN4"/>
<dbReference type="EMBL" id="UINC01114930">
    <property type="protein sequence ID" value="SVC85591.1"/>
    <property type="molecule type" value="Genomic_DNA"/>
</dbReference>
<protein>
    <submittedName>
        <fullName evidence="2">Uncharacterized protein</fullName>
    </submittedName>
</protein>
<name>A0A382QMN4_9ZZZZ</name>
<proteinExistence type="predicted"/>
<reference evidence="2" key="1">
    <citation type="submission" date="2018-05" db="EMBL/GenBank/DDBJ databases">
        <authorList>
            <person name="Lanie J.A."/>
            <person name="Ng W.-L."/>
            <person name="Kazmierczak K.M."/>
            <person name="Andrzejewski T.M."/>
            <person name="Davidsen T.M."/>
            <person name="Wayne K.J."/>
            <person name="Tettelin H."/>
            <person name="Glass J.I."/>
            <person name="Rusch D."/>
            <person name="Podicherti R."/>
            <person name="Tsui H.-C.T."/>
            <person name="Winkler M.E."/>
        </authorList>
    </citation>
    <scope>NUCLEOTIDE SEQUENCE</scope>
</reference>
<gene>
    <name evidence="2" type="ORF">METZ01_LOCUS338445</name>
</gene>
<evidence type="ECO:0000256" key="1">
    <source>
        <dbReference type="SAM" id="MobiDB-lite"/>
    </source>
</evidence>
<evidence type="ECO:0000313" key="2">
    <source>
        <dbReference type="EMBL" id="SVC85591.1"/>
    </source>
</evidence>